<dbReference type="AlphaFoldDB" id="A0A5A7N3Q1"/>
<sequence>MVAIFMNASQLFLPQTALYAFYGAFGNATATLSYHLTDEGRTECPALSSGFWPTEWALAEMLAAWHPKHNKTVIILSD</sequence>
<evidence type="ECO:0000313" key="2">
    <source>
        <dbReference type="Proteomes" id="UP000324996"/>
    </source>
</evidence>
<proteinExistence type="predicted"/>
<dbReference type="Proteomes" id="UP000324996">
    <property type="component" value="Unassembled WGS sequence"/>
</dbReference>
<keyword evidence="2" id="KW-1185">Reference proteome</keyword>
<gene>
    <name evidence="1" type="ORF">JCM17846_05830</name>
</gene>
<dbReference type="EMBL" id="BKCN01000002">
    <property type="protein sequence ID" value="GER02901.1"/>
    <property type="molecule type" value="Genomic_DNA"/>
</dbReference>
<protein>
    <submittedName>
        <fullName evidence="1">Uncharacterized protein</fullName>
    </submittedName>
</protein>
<reference evidence="1 2" key="1">
    <citation type="submission" date="2019-09" db="EMBL/GenBank/DDBJ databases">
        <title>NBRP : Genome information of microbial organism related human and environment.</title>
        <authorList>
            <person name="Hattori M."/>
            <person name="Oshima K."/>
            <person name="Inaba H."/>
            <person name="Suda W."/>
            <person name="Sakamoto M."/>
            <person name="Iino T."/>
            <person name="Kitahara M."/>
            <person name="Oshida Y."/>
            <person name="Iida T."/>
            <person name="Kudo T."/>
            <person name="Itoh T."/>
            <person name="Ohkuma M."/>
        </authorList>
    </citation>
    <scope>NUCLEOTIDE SEQUENCE [LARGE SCALE GENOMIC DNA]</scope>
    <source>
        <strain evidence="1 2">Q-1</strain>
    </source>
</reference>
<name>A0A5A7N3Q1_9PROT</name>
<comment type="caution">
    <text evidence="1">The sequence shown here is derived from an EMBL/GenBank/DDBJ whole genome shotgun (WGS) entry which is preliminary data.</text>
</comment>
<organism evidence="1 2">
    <name type="scientific">Iodidimonas nitroreducens</name>
    <dbReference type="NCBI Taxonomy" id="1236968"/>
    <lineage>
        <taxon>Bacteria</taxon>
        <taxon>Pseudomonadati</taxon>
        <taxon>Pseudomonadota</taxon>
        <taxon>Alphaproteobacteria</taxon>
        <taxon>Iodidimonadales</taxon>
        <taxon>Iodidimonadaceae</taxon>
        <taxon>Iodidimonas</taxon>
    </lineage>
</organism>
<evidence type="ECO:0000313" key="1">
    <source>
        <dbReference type="EMBL" id="GER02901.1"/>
    </source>
</evidence>
<accession>A0A5A7N3Q1</accession>